<comment type="similarity">
    <text evidence="7">Belongs to the binding-protein-dependent transport system permease family.</text>
</comment>
<dbReference type="CDD" id="cd06261">
    <property type="entry name" value="TM_PBP2"/>
    <property type="match status" value="1"/>
</dbReference>
<dbReference type="SUPFAM" id="SSF161098">
    <property type="entry name" value="MetI-like"/>
    <property type="match status" value="1"/>
</dbReference>
<feature type="transmembrane region" description="Helical" evidence="7">
    <location>
        <begin position="235"/>
        <end position="257"/>
    </location>
</feature>
<protein>
    <submittedName>
        <fullName evidence="8">ABC transporter permease</fullName>
    </submittedName>
</protein>
<dbReference type="InterPro" id="IPR035906">
    <property type="entry name" value="MetI-like_sf"/>
</dbReference>
<dbReference type="GO" id="GO:0071916">
    <property type="term" value="F:dipeptide transmembrane transporter activity"/>
    <property type="evidence" value="ECO:0007669"/>
    <property type="project" value="TreeGrafter"/>
</dbReference>
<dbReference type="AlphaFoldDB" id="A0A0D6GR61"/>
<dbReference type="PANTHER" id="PTHR43163">
    <property type="entry name" value="DIPEPTIDE TRANSPORT SYSTEM PERMEASE PROTEIN DPPB-RELATED"/>
    <property type="match status" value="1"/>
</dbReference>
<dbReference type="GeneID" id="29421692"/>
<dbReference type="Gene3D" id="1.10.3720.10">
    <property type="entry name" value="MetI-like"/>
    <property type="match status" value="1"/>
</dbReference>
<name>A0A0D6GR61_CORDP</name>
<gene>
    <name evidence="8" type="ORF">CIP107547_01955</name>
</gene>
<feature type="transmembrane region" description="Helical" evidence="7">
    <location>
        <begin position="95"/>
        <end position="118"/>
    </location>
</feature>
<evidence type="ECO:0000313" key="9">
    <source>
        <dbReference type="Proteomes" id="UP000480222"/>
    </source>
</evidence>
<keyword evidence="2 7" id="KW-0813">Transport</keyword>
<keyword evidence="3" id="KW-1003">Cell membrane</keyword>
<comment type="caution">
    <text evidence="8">The sequence shown here is derived from an EMBL/GenBank/DDBJ whole genome shotgun (WGS) entry which is preliminary data.</text>
</comment>
<dbReference type="Pfam" id="PF19300">
    <property type="entry name" value="BPD_transp_1_N"/>
    <property type="match status" value="1"/>
</dbReference>
<organism evidence="8 9">
    <name type="scientific">Corynebacterium diphtheriae</name>
    <dbReference type="NCBI Taxonomy" id="1717"/>
    <lineage>
        <taxon>Bacteria</taxon>
        <taxon>Bacillati</taxon>
        <taxon>Actinomycetota</taxon>
        <taxon>Actinomycetes</taxon>
        <taxon>Mycobacteriales</taxon>
        <taxon>Corynebacteriaceae</taxon>
        <taxon>Corynebacterium</taxon>
    </lineage>
</organism>
<feature type="transmembrane region" description="Helical" evidence="7">
    <location>
        <begin position="181"/>
        <end position="200"/>
    </location>
</feature>
<dbReference type="Pfam" id="PF00528">
    <property type="entry name" value="BPD_transp_1"/>
    <property type="match status" value="1"/>
</dbReference>
<dbReference type="PANTHER" id="PTHR43163:SF6">
    <property type="entry name" value="DIPEPTIDE TRANSPORT SYSTEM PERMEASE PROTEIN DPPB-RELATED"/>
    <property type="match status" value="1"/>
</dbReference>
<accession>A0A0D6GR61</accession>
<evidence type="ECO:0000313" key="8">
    <source>
        <dbReference type="EMBL" id="CAB0615022.1"/>
    </source>
</evidence>
<dbReference type="GO" id="GO:0005886">
    <property type="term" value="C:plasma membrane"/>
    <property type="evidence" value="ECO:0007669"/>
    <property type="project" value="UniProtKB-SubCell"/>
</dbReference>
<evidence type="ECO:0000256" key="2">
    <source>
        <dbReference type="ARBA" id="ARBA00022448"/>
    </source>
</evidence>
<evidence type="ECO:0000256" key="3">
    <source>
        <dbReference type="ARBA" id="ARBA00022475"/>
    </source>
</evidence>
<dbReference type="PROSITE" id="PS50928">
    <property type="entry name" value="ABC_TM1"/>
    <property type="match status" value="1"/>
</dbReference>
<keyword evidence="4 7" id="KW-0812">Transmembrane</keyword>
<proteinExistence type="inferred from homology"/>
<evidence type="ECO:0000256" key="1">
    <source>
        <dbReference type="ARBA" id="ARBA00004651"/>
    </source>
</evidence>
<keyword evidence="5 7" id="KW-1133">Transmembrane helix</keyword>
<dbReference type="InterPro" id="IPR000515">
    <property type="entry name" value="MetI-like"/>
</dbReference>
<dbReference type="KEGG" id="cdip:ERS451417_01759"/>
<comment type="subcellular location">
    <subcellularLocation>
        <location evidence="1 7">Cell membrane</location>
        <topology evidence="1 7">Multi-pass membrane protein</topology>
    </subcellularLocation>
</comment>
<dbReference type="RefSeq" id="WP_003852375.1">
    <property type="nucleotide sequence ID" value="NZ_CABVGJ010000001.1"/>
</dbReference>
<keyword evidence="6 7" id="KW-0472">Membrane</keyword>
<evidence type="ECO:0000256" key="5">
    <source>
        <dbReference type="ARBA" id="ARBA00022989"/>
    </source>
</evidence>
<feature type="transmembrane region" description="Helical" evidence="7">
    <location>
        <begin position="12"/>
        <end position="30"/>
    </location>
</feature>
<evidence type="ECO:0000256" key="4">
    <source>
        <dbReference type="ARBA" id="ARBA00022692"/>
    </source>
</evidence>
<dbReference type="OMA" id="PPVTGFM"/>
<dbReference type="InterPro" id="IPR045621">
    <property type="entry name" value="BPD_transp_1_N"/>
</dbReference>
<feature type="transmembrane region" description="Helical" evidence="7">
    <location>
        <begin position="130"/>
        <end position="161"/>
    </location>
</feature>
<dbReference type="EMBL" id="CADDAV010000022">
    <property type="protein sequence ID" value="CAB0615022.1"/>
    <property type="molecule type" value="Genomic_DNA"/>
</dbReference>
<feature type="transmembrane region" description="Helical" evidence="7">
    <location>
        <begin position="285"/>
        <end position="307"/>
    </location>
</feature>
<dbReference type="Proteomes" id="UP000480222">
    <property type="component" value="Unassembled WGS sequence"/>
</dbReference>
<reference evidence="8 9" key="1">
    <citation type="submission" date="2020-02" db="EMBL/GenBank/DDBJ databases">
        <authorList>
            <person name="Brisse S."/>
        </authorList>
    </citation>
    <scope>NUCLEOTIDE SEQUENCE [LARGE SCALE GENOMIC DNA]</scope>
    <source>
        <strain evidence="8">CIP107547</strain>
    </source>
</reference>
<evidence type="ECO:0000256" key="6">
    <source>
        <dbReference type="ARBA" id="ARBA00023136"/>
    </source>
</evidence>
<evidence type="ECO:0000256" key="7">
    <source>
        <dbReference type="RuleBase" id="RU363032"/>
    </source>
</evidence>
<sequence length="315" mass="33318">MLLTLARGAVKYVTTLIAASILIFFALRIVPGNPAEVALGVTATPEAVAQLSSSMGLDRPIVEQYFSWVGNMLRGDFGSSLLSSTDISTEVVDKLMVSLILVGLGMTTALCLAVPLGLWAARRADKADGVIIAALGQIGIAIPSFLAAILLITVFSVHLGWFPANGWVVPSSDFSGFASRLILPVFSLGIVQAAIMSRYVRSAALEVMNADFMRTARAQGLSMGQALRRHGVRNAALPVLTVTGVQLATLLVGAVVIEKVFVIPGLGSMLLSAVSNRDLPTVQTIVMLLVVIAVVINAIVDLLYVIIDPRIRREA</sequence>